<name>A0A0W0TR32_LEGER</name>
<dbReference type="Pfam" id="PF02620">
    <property type="entry name" value="YceD"/>
    <property type="match status" value="1"/>
</dbReference>
<protein>
    <recommendedName>
        <fullName evidence="3">Large ribosomal RNA subunit accumulation protein YceD</fullName>
    </recommendedName>
    <alternativeName>
        <fullName evidence="5">23S rRNA accumulation protein YceD</fullName>
    </alternativeName>
</protein>
<keyword evidence="4" id="KW-0690">Ribosome biogenesis</keyword>
<keyword evidence="7" id="KW-1185">Reference proteome</keyword>
<dbReference type="GO" id="GO:0005829">
    <property type="term" value="C:cytosol"/>
    <property type="evidence" value="ECO:0007669"/>
    <property type="project" value="TreeGrafter"/>
</dbReference>
<evidence type="ECO:0000256" key="2">
    <source>
        <dbReference type="ARBA" id="ARBA00010740"/>
    </source>
</evidence>
<dbReference type="PATRIC" id="fig|448.7.peg.1239"/>
<dbReference type="GO" id="GO:0042254">
    <property type="term" value="P:ribosome biogenesis"/>
    <property type="evidence" value="ECO:0007669"/>
    <property type="project" value="UniProtKB-KW"/>
</dbReference>
<dbReference type="RefSeq" id="WP_058526337.1">
    <property type="nucleotide sequence ID" value="NZ_CAAAHY010000002.1"/>
</dbReference>
<dbReference type="OrthoDB" id="9786771at2"/>
<accession>A0A0W0TR32</accession>
<proteinExistence type="inferred from homology"/>
<gene>
    <name evidence="6" type="ORF">Lery_1185</name>
</gene>
<evidence type="ECO:0000256" key="3">
    <source>
        <dbReference type="ARBA" id="ARBA00015716"/>
    </source>
</evidence>
<dbReference type="InterPro" id="IPR039255">
    <property type="entry name" value="YceD_bac"/>
</dbReference>
<dbReference type="Proteomes" id="UP000054773">
    <property type="component" value="Unassembled WGS sequence"/>
</dbReference>
<evidence type="ECO:0000313" key="6">
    <source>
        <dbReference type="EMBL" id="KTC98131.1"/>
    </source>
</evidence>
<evidence type="ECO:0000256" key="5">
    <source>
        <dbReference type="ARBA" id="ARBA00031841"/>
    </source>
</evidence>
<comment type="similarity">
    <text evidence="2">Belongs to the DUF177 domain family.</text>
</comment>
<dbReference type="EMBL" id="LNYA01000023">
    <property type="protein sequence ID" value="KTC98131.1"/>
    <property type="molecule type" value="Genomic_DNA"/>
</dbReference>
<evidence type="ECO:0000256" key="4">
    <source>
        <dbReference type="ARBA" id="ARBA00022517"/>
    </source>
</evidence>
<organism evidence="6 7">
    <name type="scientific">Legionella erythra</name>
    <dbReference type="NCBI Taxonomy" id="448"/>
    <lineage>
        <taxon>Bacteria</taxon>
        <taxon>Pseudomonadati</taxon>
        <taxon>Pseudomonadota</taxon>
        <taxon>Gammaproteobacteria</taxon>
        <taxon>Legionellales</taxon>
        <taxon>Legionellaceae</taxon>
        <taxon>Legionella</taxon>
    </lineage>
</organism>
<dbReference type="AlphaFoldDB" id="A0A0W0TR32"/>
<comment type="function">
    <text evidence="1">Plays a role in synthesis, processing and/or stability of 23S rRNA.</text>
</comment>
<evidence type="ECO:0000313" key="7">
    <source>
        <dbReference type="Proteomes" id="UP000054773"/>
    </source>
</evidence>
<comment type="caution">
    <text evidence="6">The sequence shown here is derived from an EMBL/GenBank/DDBJ whole genome shotgun (WGS) entry which is preliminary data.</text>
</comment>
<reference evidence="6 7" key="1">
    <citation type="submission" date="2015-11" db="EMBL/GenBank/DDBJ databases">
        <title>Genomic analysis of 38 Legionella species identifies large and diverse effector repertoires.</title>
        <authorList>
            <person name="Burstein D."/>
            <person name="Amaro F."/>
            <person name="Zusman T."/>
            <person name="Lifshitz Z."/>
            <person name="Cohen O."/>
            <person name="Gilbert J.A."/>
            <person name="Pupko T."/>
            <person name="Shuman H.A."/>
            <person name="Segal G."/>
        </authorList>
    </citation>
    <scope>NUCLEOTIDE SEQUENCE [LARGE SCALE GENOMIC DNA]</scope>
    <source>
        <strain evidence="6 7">SE-32A-C8</strain>
    </source>
</reference>
<dbReference type="PANTHER" id="PTHR38099">
    <property type="entry name" value="LARGE RIBOSOMAL RNA SUBUNIT ACCUMULATION PROTEIN YCED"/>
    <property type="match status" value="1"/>
</dbReference>
<dbReference type="STRING" id="448.Lery_1185"/>
<dbReference type="PANTHER" id="PTHR38099:SF1">
    <property type="entry name" value="LARGE RIBOSOMAL RNA SUBUNIT ACCUMULATION PROTEIN YCED"/>
    <property type="match status" value="1"/>
</dbReference>
<sequence>MHIHIRKAVNQGPQQISLTLTERLPYFVQPPAHLKCDYRVENKDHYYLLTMTVSGELTVSCQRCLKPFPYPYSNRLELAVCGSEEAAEKLLANYETIVAADNQLDLADLITDELHLYCQESHENPDDCDPEIATYIHGER</sequence>
<evidence type="ECO:0000256" key="1">
    <source>
        <dbReference type="ARBA" id="ARBA00002868"/>
    </source>
</evidence>
<dbReference type="InterPro" id="IPR003772">
    <property type="entry name" value="YceD"/>
</dbReference>